<feature type="compositionally biased region" description="Basic and acidic residues" evidence="1">
    <location>
        <begin position="104"/>
        <end position="136"/>
    </location>
</feature>
<dbReference type="Proteomes" id="UP000663508">
    <property type="component" value="Chromosome"/>
</dbReference>
<accession>A0A8H8WQT3</accession>
<evidence type="ECO:0000256" key="1">
    <source>
        <dbReference type="SAM" id="MobiDB-lite"/>
    </source>
</evidence>
<feature type="region of interest" description="Disordered" evidence="1">
    <location>
        <begin position="1"/>
        <end position="20"/>
    </location>
</feature>
<gene>
    <name evidence="2" type="ORF">mvi_10930</name>
</gene>
<dbReference type="EMBL" id="AP024145">
    <property type="protein sequence ID" value="BCM82632.1"/>
    <property type="molecule type" value="Genomic_DNA"/>
</dbReference>
<dbReference type="KEGG" id="mind:mvi_10930"/>
<dbReference type="AlphaFoldDB" id="A0A8H8WQT3"/>
<organism evidence="2 3">
    <name type="scientific">Methylobacterium indicum</name>
    <dbReference type="NCBI Taxonomy" id="1775910"/>
    <lineage>
        <taxon>Bacteria</taxon>
        <taxon>Pseudomonadati</taxon>
        <taxon>Pseudomonadota</taxon>
        <taxon>Alphaproteobacteria</taxon>
        <taxon>Hyphomicrobiales</taxon>
        <taxon>Methylobacteriaceae</taxon>
        <taxon>Methylobacterium</taxon>
    </lineage>
</organism>
<evidence type="ECO:0000313" key="2">
    <source>
        <dbReference type="EMBL" id="BCM82632.1"/>
    </source>
</evidence>
<sequence length="151" mass="16224">MDRWHRQGERSGGKGIIKGRRLGSGMVNRSLSTRPVSLRTNLFLASVASLGFATVCAVCSAQLDREPPRPQLVAAAKPAMPLDEPVTTGSIVPTPPVAKAARMARPEKIEARKAEAAKEARKEAKPKPEPALDSERLAALLAEPTVMKPKR</sequence>
<name>A0A8H8WQT3_9HYPH</name>
<evidence type="ECO:0000313" key="3">
    <source>
        <dbReference type="Proteomes" id="UP000663508"/>
    </source>
</evidence>
<feature type="compositionally biased region" description="Basic and acidic residues" evidence="1">
    <location>
        <begin position="1"/>
        <end position="12"/>
    </location>
</feature>
<feature type="region of interest" description="Disordered" evidence="1">
    <location>
        <begin position="82"/>
        <end position="151"/>
    </location>
</feature>
<protein>
    <submittedName>
        <fullName evidence="2">Uncharacterized protein</fullName>
    </submittedName>
</protein>
<proteinExistence type="predicted"/>
<reference evidence="2" key="1">
    <citation type="submission" date="2020-11" db="EMBL/GenBank/DDBJ databases">
        <title>Complete genome sequence of a novel pathogenic Methylobacterium strain isolated from rice in Vietnam.</title>
        <authorList>
            <person name="Lai K."/>
            <person name="Okazaki S."/>
            <person name="Higashi K."/>
            <person name="Mori H."/>
            <person name="Toyoda A."/>
            <person name="Kurokawa K."/>
        </authorList>
    </citation>
    <scope>NUCLEOTIDE SEQUENCE</scope>
    <source>
        <strain evidence="2">VL1</strain>
    </source>
</reference>